<name>A0ABU0LAY6_XANAG</name>
<sequence>MPMLSTIADIAVIVLPVFGMVAIGYGAARVGLVSEKASDGLAEYVFNLALPVLIFRTLSEAKLPQAQPWGYWIAYFAGAFLVFGLAMLIARRLFHRGHQESVIHGFAAGQANTVFVGVPLILKAYGEAGAVPLFLLIAIHLPIMMVAATVLLEGGAGFSRATIVRLAKLLALNPILVGIYAGGIAQVFGIHAAGIPRQLVDLLSASATPCALVALGLSLRHYGVTGDVRPPVVITFLKLMVHPAAVFLLTRILPMPPVWAGVAVLFAAMPSGINGYLLAQRYGVAVSTTTSAVSLSTACAVVTVAFWLLVLGVG</sequence>
<evidence type="ECO:0000256" key="5">
    <source>
        <dbReference type="ARBA" id="ARBA00022692"/>
    </source>
</evidence>
<keyword evidence="6 8" id="KW-1133">Transmembrane helix</keyword>
<comment type="similarity">
    <text evidence="2">Belongs to the auxin efflux carrier (TC 2.A.69) family.</text>
</comment>
<evidence type="ECO:0000256" key="2">
    <source>
        <dbReference type="ARBA" id="ARBA00010145"/>
    </source>
</evidence>
<feature type="transmembrane region" description="Helical" evidence="8">
    <location>
        <begin position="40"/>
        <end position="58"/>
    </location>
</feature>
<evidence type="ECO:0000256" key="6">
    <source>
        <dbReference type="ARBA" id="ARBA00022989"/>
    </source>
</evidence>
<evidence type="ECO:0000313" key="9">
    <source>
        <dbReference type="EMBL" id="MDQ0504257.1"/>
    </source>
</evidence>
<keyword evidence="5 8" id="KW-0812">Transmembrane</keyword>
<feature type="transmembrane region" description="Helical" evidence="8">
    <location>
        <begin position="70"/>
        <end position="90"/>
    </location>
</feature>
<keyword evidence="7 8" id="KW-0472">Membrane</keyword>
<evidence type="ECO:0000256" key="4">
    <source>
        <dbReference type="ARBA" id="ARBA00022475"/>
    </source>
</evidence>
<dbReference type="InterPro" id="IPR038770">
    <property type="entry name" value="Na+/solute_symporter_sf"/>
</dbReference>
<feature type="transmembrane region" description="Helical" evidence="8">
    <location>
        <begin position="102"/>
        <end position="122"/>
    </location>
</feature>
<gene>
    <name evidence="9" type="ORF">QOZ94_001031</name>
</gene>
<evidence type="ECO:0000256" key="1">
    <source>
        <dbReference type="ARBA" id="ARBA00004651"/>
    </source>
</evidence>
<evidence type="ECO:0000256" key="8">
    <source>
        <dbReference type="SAM" id="Phobius"/>
    </source>
</evidence>
<dbReference type="PANTHER" id="PTHR36838:SF3">
    <property type="entry name" value="TRANSPORTER AUXIN EFFLUX CARRIER EC FAMILY"/>
    <property type="match status" value="1"/>
</dbReference>
<reference evidence="9 10" key="1">
    <citation type="submission" date="2023-07" db="EMBL/GenBank/DDBJ databases">
        <title>Genomic Encyclopedia of Type Strains, Phase IV (KMG-IV): sequencing the most valuable type-strain genomes for metagenomic binning, comparative biology and taxonomic classification.</title>
        <authorList>
            <person name="Goeker M."/>
        </authorList>
    </citation>
    <scope>NUCLEOTIDE SEQUENCE [LARGE SCALE GENOMIC DNA]</scope>
    <source>
        <strain evidence="9 10">DSM 3770</strain>
    </source>
</reference>
<feature type="transmembrane region" description="Helical" evidence="8">
    <location>
        <begin position="170"/>
        <end position="193"/>
    </location>
</feature>
<dbReference type="PANTHER" id="PTHR36838">
    <property type="entry name" value="AUXIN EFFLUX CARRIER FAMILY PROTEIN"/>
    <property type="match status" value="1"/>
</dbReference>
<organism evidence="9 10">
    <name type="scientific">Xanthobacter agilis</name>
    <dbReference type="NCBI Taxonomy" id="47492"/>
    <lineage>
        <taxon>Bacteria</taxon>
        <taxon>Pseudomonadati</taxon>
        <taxon>Pseudomonadota</taxon>
        <taxon>Alphaproteobacteria</taxon>
        <taxon>Hyphomicrobiales</taxon>
        <taxon>Xanthobacteraceae</taxon>
        <taxon>Xanthobacter</taxon>
    </lineage>
</organism>
<feature type="transmembrane region" description="Helical" evidence="8">
    <location>
        <begin position="199"/>
        <end position="219"/>
    </location>
</feature>
<comment type="caution">
    <text evidence="9">The sequence shown here is derived from an EMBL/GenBank/DDBJ whole genome shotgun (WGS) entry which is preliminary data.</text>
</comment>
<keyword evidence="4" id="KW-1003">Cell membrane</keyword>
<keyword evidence="10" id="KW-1185">Reference proteome</keyword>
<dbReference type="EMBL" id="JAUSVY010000002">
    <property type="protein sequence ID" value="MDQ0504257.1"/>
    <property type="molecule type" value="Genomic_DNA"/>
</dbReference>
<feature type="transmembrane region" description="Helical" evidence="8">
    <location>
        <begin position="231"/>
        <end position="252"/>
    </location>
</feature>
<evidence type="ECO:0000313" key="10">
    <source>
        <dbReference type="Proteomes" id="UP001241747"/>
    </source>
</evidence>
<feature type="transmembrane region" description="Helical" evidence="8">
    <location>
        <begin position="258"/>
        <end position="279"/>
    </location>
</feature>
<protein>
    <submittedName>
        <fullName evidence="9">Permease</fullName>
    </submittedName>
</protein>
<evidence type="ECO:0000256" key="3">
    <source>
        <dbReference type="ARBA" id="ARBA00022448"/>
    </source>
</evidence>
<feature type="transmembrane region" description="Helical" evidence="8">
    <location>
        <begin position="6"/>
        <end position="28"/>
    </location>
</feature>
<dbReference type="InterPro" id="IPR004776">
    <property type="entry name" value="Mem_transp_PIN-like"/>
</dbReference>
<dbReference type="Pfam" id="PF03547">
    <property type="entry name" value="Mem_trans"/>
    <property type="match status" value="1"/>
</dbReference>
<dbReference type="Proteomes" id="UP001241747">
    <property type="component" value="Unassembled WGS sequence"/>
</dbReference>
<dbReference type="Gene3D" id="1.20.1530.20">
    <property type="match status" value="1"/>
</dbReference>
<keyword evidence="3" id="KW-0813">Transport</keyword>
<proteinExistence type="inferred from homology"/>
<feature type="transmembrane region" description="Helical" evidence="8">
    <location>
        <begin position="134"/>
        <end position="158"/>
    </location>
</feature>
<accession>A0ABU0LAY6</accession>
<comment type="subcellular location">
    <subcellularLocation>
        <location evidence="1">Cell membrane</location>
        <topology evidence="1">Multi-pass membrane protein</topology>
    </subcellularLocation>
</comment>
<evidence type="ECO:0000256" key="7">
    <source>
        <dbReference type="ARBA" id="ARBA00023136"/>
    </source>
</evidence>
<feature type="transmembrane region" description="Helical" evidence="8">
    <location>
        <begin position="291"/>
        <end position="313"/>
    </location>
</feature>